<gene>
    <name evidence="1" type="ORF">CCACVL1_28885</name>
</gene>
<organism evidence="1 2">
    <name type="scientific">Corchorus capsularis</name>
    <name type="common">Jute</name>
    <dbReference type="NCBI Taxonomy" id="210143"/>
    <lineage>
        <taxon>Eukaryota</taxon>
        <taxon>Viridiplantae</taxon>
        <taxon>Streptophyta</taxon>
        <taxon>Embryophyta</taxon>
        <taxon>Tracheophyta</taxon>
        <taxon>Spermatophyta</taxon>
        <taxon>Magnoliopsida</taxon>
        <taxon>eudicotyledons</taxon>
        <taxon>Gunneridae</taxon>
        <taxon>Pentapetalae</taxon>
        <taxon>rosids</taxon>
        <taxon>malvids</taxon>
        <taxon>Malvales</taxon>
        <taxon>Malvaceae</taxon>
        <taxon>Grewioideae</taxon>
        <taxon>Apeibeae</taxon>
        <taxon>Corchorus</taxon>
    </lineage>
</organism>
<proteinExistence type="predicted"/>
<sequence length="37" mass="3968">MDYHQTANFVVEAEMVVTEAGNMAAAAALMEKASFFA</sequence>
<evidence type="ECO:0000313" key="2">
    <source>
        <dbReference type="Proteomes" id="UP000188268"/>
    </source>
</evidence>
<reference evidence="1 2" key="1">
    <citation type="submission" date="2013-09" db="EMBL/GenBank/DDBJ databases">
        <title>Corchorus capsularis genome sequencing.</title>
        <authorList>
            <person name="Alam M."/>
            <person name="Haque M.S."/>
            <person name="Islam M.S."/>
            <person name="Emdad E.M."/>
            <person name="Islam M.M."/>
            <person name="Ahmed B."/>
            <person name="Halim A."/>
            <person name="Hossen Q.M.M."/>
            <person name="Hossain M.Z."/>
            <person name="Ahmed R."/>
            <person name="Khan M.M."/>
            <person name="Islam R."/>
            <person name="Rashid M.M."/>
            <person name="Khan S.A."/>
            <person name="Rahman M.S."/>
            <person name="Alam M."/>
        </authorList>
    </citation>
    <scope>NUCLEOTIDE SEQUENCE [LARGE SCALE GENOMIC DNA]</scope>
    <source>
        <strain evidence="2">cv. CVL-1</strain>
        <tissue evidence="1">Whole seedling</tissue>
    </source>
</reference>
<comment type="caution">
    <text evidence="1">The sequence shown here is derived from an EMBL/GenBank/DDBJ whole genome shotgun (WGS) entry which is preliminary data.</text>
</comment>
<dbReference type="EMBL" id="AWWV01015311">
    <property type="protein sequence ID" value="OMO53096.1"/>
    <property type="molecule type" value="Genomic_DNA"/>
</dbReference>
<keyword evidence="2" id="KW-1185">Reference proteome</keyword>
<dbReference type="AlphaFoldDB" id="A0A1R3G4V4"/>
<dbReference type="Proteomes" id="UP000188268">
    <property type="component" value="Unassembled WGS sequence"/>
</dbReference>
<dbReference type="Gramene" id="OMO53096">
    <property type="protein sequence ID" value="OMO53096"/>
    <property type="gene ID" value="CCACVL1_28885"/>
</dbReference>
<accession>A0A1R3G4V4</accession>
<name>A0A1R3G4V4_COCAP</name>
<evidence type="ECO:0000313" key="1">
    <source>
        <dbReference type="EMBL" id="OMO53096.1"/>
    </source>
</evidence>
<protein>
    <submittedName>
        <fullName evidence="1">Uncharacterized protein</fullName>
    </submittedName>
</protein>